<proteinExistence type="predicted"/>
<dbReference type="EMBL" id="MZ334528">
    <property type="protein sequence ID" value="UBF23486.1"/>
    <property type="molecule type" value="Genomic_DNA"/>
</dbReference>
<gene>
    <name evidence="2" type="ORF">HRTV-28_gp48</name>
</gene>
<keyword evidence="3" id="KW-1185">Reference proteome</keyword>
<feature type="domain" description="DUF7389" evidence="1">
    <location>
        <begin position="20"/>
        <end position="76"/>
    </location>
</feature>
<reference evidence="2" key="1">
    <citation type="submission" date="2021-05" db="EMBL/GenBank/DDBJ databases">
        <title>Diversity, taxonomy and evolution of archaeal viruses of the class Caudoviricetes.</title>
        <authorList>
            <person name="Liu Y."/>
            <person name="Demina T.A."/>
            <person name="Roux S."/>
            <person name="Aiewsakun P."/>
            <person name="Kazlauskas D."/>
            <person name="Simmonds P."/>
            <person name="Prangishvili D."/>
            <person name="Oksanen H.M."/>
            <person name="Krupovic M."/>
        </authorList>
    </citation>
    <scope>NUCLEOTIDE SEQUENCE</scope>
    <source>
        <strain evidence="2">HRTV-28/28</strain>
    </source>
</reference>
<organism evidence="2 3">
    <name type="scientific">Halorubrum tailed virus 28</name>
    <dbReference type="NCBI Taxonomy" id="2878009"/>
    <lineage>
        <taxon>Viruses</taxon>
        <taxon>Duplodnaviria</taxon>
        <taxon>Heunggongvirae</taxon>
        <taxon>Uroviricota</taxon>
        <taxon>Caudoviricetes</taxon>
        <taxon>Suolaviridae</taxon>
        <taxon>Pormufvirus</taxon>
        <taxon>Pormufvirus salinum</taxon>
        <taxon>Pormufvirus HRTV28</taxon>
    </lineage>
</organism>
<dbReference type="Pfam" id="PF24115">
    <property type="entry name" value="DUF7389"/>
    <property type="match status" value="1"/>
</dbReference>
<dbReference type="InterPro" id="IPR055813">
    <property type="entry name" value="DUF7389"/>
</dbReference>
<evidence type="ECO:0000313" key="2">
    <source>
        <dbReference type="EMBL" id="UBF23486.1"/>
    </source>
</evidence>
<dbReference type="Proteomes" id="UP000827176">
    <property type="component" value="Segment"/>
</dbReference>
<evidence type="ECO:0000259" key="1">
    <source>
        <dbReference type="Pfam" id="PF24115"/>
    </source>
</evidence>
<accession>A0AAE9BZN0</accession>
<name>A0AAE9BZN0_9CAUD</name>
<sequence length="82" mass="8965">MTDDDTTTRRTISESADKIVLKTNVKRGTGNRDEDKLSVKIKGDDPEETAARMADTLAALESEGVSKFVRGIQPGEPEADRE</sequence>
<protein>
    <recommendedName>
        <fullName evidence="1">DUF7389 domain-containing protein</fullName>
    </recommendedName>
</protein>
<evidence type="ECO:0000313" key="3">
    <source>
        <dbReference type="Proteomes" id="UP000827176"/>
    </source>
</evidence>